<evidence type="ECO:0000256" key="6">
    <source>
        <dbReference type="ARBA" id="ARBA00023163"/>
    </source>
</evidence>
<comment type="similarity">
    <text evidence="2 9">Belongs to the Mediator complex subunit 5 family.</text>
</comment>
<keyword evidence="11" id="KW-1185">Reference proteome</keyword>
<dbReference type="GO" id="GO:0003712">
    <property type="term" value="F:transcription coregulator activity"/>
    <property type="evidence" value="ECO:0007669"/>
    <property type="project" value="InterPro"/>
</dbReference>
<accession>A0A0C9ZGY6</accession>
<evidence type="ECO:0000256" key="4">
    <source>
        <dbReference type="ARBA" id="ARBA00023015"/>
    </source>
</evidence>
<organism evidence="10 11">
    <name type="scientific">Pisolithus microcarpus 441</name>
    <dbReference type="NCBI Taxonomy" id="765257"/>
    <lineage>
        <taxon>Eukaryota</taxon>
        <taxon>Fungi</taxon>
        <taxon>Dikarya</taxon>
        <taxon>Basidiomycota</taxon>
        <taxon>Agaricomycotina</taxon>
        <taxon>Agaricomycetes</taxon>
        <taxon>Agaricomycetidae</taxon>
        <taxon>Boletales</taxon>
        <taxon>Sclerodermatineae</taxon>
        <taxon>Pisolithaceae</taxon>
        <taxon>Pisolithus</taxon>
    </lineage>
</organism>
<protein>
    <recommendedName>
        <fullName evidence="3 9">Mediator of RNA polymerase II transcription subunit 5</fullName>
    </recommendedName>
    <alternativeName>
        <fullName evidence="8 9">Mediator complex subunit 5</fullName>
    </alternativeName>
</protein>
<dbReference type="Proteomes" id="UP000054018">
    <property type="component" value="Unassembled WGS sequence"/>
</dbReference>
<dbReference type="EMBL" id="KN833692">
    <property type="protein sequence ID" value="KIK28476.1"/>
    <property type="molecule type" value="Genomic_DNA"/>
</dbReference>
<evidence type="ECO:0000256" key="7">
    <source>
        <dbReference type="ARBA" id="ARBA00023242"/>
    </source>
</evidence>
<evidence type="ECO:0000313" key="10">
    <source>
        <dbReference type="EMBL" id="KIK28476.1"/>
    </source>
</evidence>
<dbReference type="InterPro" id="IPR014801">
    <property type="entry name" value="Mediator_Med5_fun"/>
</dbReference>
<keyword evidence="7 9" id="KW-0539">Nucleus</keyword>
<dbReference type="OrthoDB" id="5549158at2759"/>
<comment type="function">
    <text evidence="9">Component of the Mediator complex, a coactivator involved in the regulated transcription of nearly all RNA polymerase II-dependent genes. Mediator functions as a bridge to convey information from gene-specific regulatory proteins to the basal RNA polymerase II transcription machinery. Mediator is recruited to promoters by direct interactions with regulatory proteins and serves as a scaffold for the assembly of a functional preinitiation complex with RNA polymerase II and the general transcription factors.</text>
</comment>
<keyword evidence="5 9" id="KW-0010">Activator</keyword>
<dbReference type="GO" id="GO:0016592">
    <property type="term" value="C:mediator complex"/>
    <property type="evidence" value="ECO:0007669"/>
    <property type="project" value="InterPro"/>
</dbReference>
<name>A0A0C9ZGY6_9AGAM</name>
<dbReference type="PANTHER" id="PTHR35784">
    <property type="entry name" value="MEDIATOR OF RNA POLYMERASE II TRANSCRIPTION SUBUNIT 5"/>
    <property type="match status" value="1"/>
</dbReference>
<dbReference type="HOGENOM" id="CLU_306283_0_0_1"/>
<keyword evidence="4 9" id="KW-0805">Transcription regulation</keyword>
<gene>
    <name evidence="9" type="primary">MED5</name>
    <name evidence="10" type="ORF">PISMIDRAFT_656874</name>
</gene>
<dbReference type="STRING" id="765257.A0A0C9ZGY6"/>
<dbReference type="GO" id="GO:0006357">
    <property type="term" value="P:regulation of transcription by RNA polymerase II"/>
    <property type="evidence" value="ECO:0007669"/>
    <property type="project" value="InterPro"/>
</dbReference>
<proteinExistence type="inferred from homology"/>
<dbReference type="Pfam" id="PF08689">
    <property type="entry name" value="Med5"/>
    <property type="match status" value="1"/>
</dbReference>
<evidence type="ECO:0000256" key="5">
    <source>
        <dbReference type="ARBA" id="ARBA00023159"/>
    </source>
</evidence>
<evidence type="ECO:0000313" key="11">
    <source>
        <dbReference type="Proteomes" id="UP000054018"/>
    </source>
</evidence>
<evidence type="ECO:0000256" key="1">
    <source>
        <dbReference type="ARBA" id="ARBA00004123"/>
    </source>
</evidence>
<reference evidence="10 11" key="1">
    <citation type="submission" date="2014-04" db="EMBL/GenBank/DDBJ databases">
        <authorList>
            <consortium name="DOE Joint Genome Institute"/>
            <person name="Kuo A."/>
            <person name="Kohler A."/>
            <person name="Costa M.D."/>
            <person name="Nagy L.G."/>
            <person name="Floudas D."/>
            <person name="Copeland A."/>
            <person name="Barry K.W."/>
            <person name="Cichocki N."/>
            <person name="Veneault-Fourrey C."/>
            <person name="LaButti K."/>
            <person name="Lindquist E.A."/>
            <person name="Lipzen A."/>
            <person name="Lundell T."/>
            <person name="Morin E."/>
            <person name="Murat C."/>
            <person name="Sun H."/>
            <person name="Tunlid A."/>
            <person name="Henrissat B."/>
            <person name="Grigoriev I.V."/>
            <person name="Hibbett D.S."/>
            <person name="Martin F."/>
            <person name="Nordberg H.P."/>
            <person name="Cantor M.N."/>
            <person name="Hua S.X."/>
        </authorList>
    </citation>
    <scope>NUCLEOTIDE SEQUENCE [LARGE SCALE GENOMIC DNA]</scope>
    <source>
        <strain evidence="10 11">441</strain>
    </source>
</reference>
<comment type="subunit">
    <text evidence="9">Component of the Mediator complex.</text>
</comment>
<evidence type="ECO:0000256" key="9">
    <source>
        <dbReference type="RuleBase" id="RU364142"/>
    </source>
</evidence>
<dbReference type="PANTHER" id="PTHR35784:SF1">
    <property type="entry name" value="MEDIATOR OF RNA POLYMERASE II TRANSCRIPTION SUBUNIT 5"/>
    <property type="match status" value="1"/>
</dbReference>
<keyword evidence="6 9" id="KW-0804">Transcription</keyword>
<reference evidence="11" key="2">
    <citation type="submission" date="2015-01" db="EMBL/GenBank/DDBJ databases">
        <title>Evolutionary Origins and Diversification of the Mycorrhizal Mutualists.</title>
        <authorList>
            <consortium name="DOE Joint Genome Institute"/>
            <consortium name="Mycorrhizal Genomics Consortium"/>
            <person name="Kohler A."/>
            <person name="Kuo A."/>
            <person name="Nagy L.G."/>
            <person name="Floudas D."/>
            <person name="Copeland A."/>
            <person name="Barry K.W."/>
            <person name="Cichocki N."/>
            <person name="Veneault-Fourrey C."/>
            <person name="LaButti K."/>
            <person name="Lindquist E.A."/>
            <person name="Lipzen A."/>
            <person name="Lundell T."/>
            <person name="Morin E."/>
            <person name="Murat C."/>
            <person name="Riley R."/>
            <person name="Ohm R."/>
            <person name="Sun H."/>
            <person name="Tunlid A."/>
            <person name="Henrissat B."/>
            <person name="Grigoriev I.V."/>
            <person name="Hibbett D.S."/>
            <person name="Martin F."/>
        </authorList>
    </citation>
    <scope>NUCLEOTIDE SEQUENCE [LARGE SCALE GENOMIC DNA]</scope>
    <source>
        <strain evidence="11">441</strain>
    </source>
</reference>
<comment type="subcellular location">
    <subcellularLocation>
        <location evidence="1 9">Nucleus</location>
    </subcellularLocation>
</comment>
<dbReference type="AlphaFoldDB" id="A0A0C9ZGY6"/>
<evidence type="ECO:0000256" key="3">
    <source>
        <dbReference type="ARBA" id="ARBA00020628"/>
    </source>
</evidence>
<sequence length="942" mass="103475">MSLAELTRNSYHVGINAGQWLGLCKLWVKQKGLSQDSPNVGPVISETILKLCGTCDADPALQSYLKEALSDGLLPVSVFVAVFLQVANSPEIHSASTLDRLCRLALDAHYASNLPPSGSLLSPTAPQSTVLNIVHDALVFLRNAYSFPSSKFHRLSASASELVILLLSCTTNISHIPTAQAMMYLGEANDILHTIRLSSDVRQALETFALSLSLLIGDDAKAEREAQLIHTMQLGLGRSDVLGSNTEADTVTCSLVLQSLVSSRAGDYGAGSDLEAVALLMGTIRWTSWAPGVFYTQILLAALTCVAGSSPRDVRDDSSFIWKAFVLGRLPRLLHMLEKTLERHGTNEVRMHHAMHSALSTILQHSDLLASCDKVLSRARLGAEDSNVQKPFLNQLMQQLRVVELVDQQFVITVDPTPANESMSRLQSEAAEHNCAIENYLESKLTAESSEADSQALFDRIRSEPGSHHFFAAAVRRCLNAHFRTGDLEILSHLMKILYTHDFALDILSLHLKISDVLFDAVHLLTDYDCETVGDPQTASSHLGNIVLFVQVVLTKFRISASTLKKGDTRLRTDFLRSSRVYHLDDLPAEAKSVFPAWFKAIFDTSSDGIEDTILRSTRPRTLLQMSATLFSQACIARQENRIDVDALRNGISYFLEPLLNWTLVGVVHAMLFEVQQRGFAATHPLEVLRSLLLAPNCPRVVLRLCSPNILRLMCSKRAQVVNPGVSDIVAIKALALQSLGLKTDGNPAAQESPSIPPESFLHLPRREIREAFMLARERKGPQIDVARCLTIITPTKFLLLFWSELCAAASLGEIETCRRLATFVLVTPRSSAPPLLPLFVHNVLPILIARIDQQPGDANTNIDLMVTTVSTVLSAALHLEWAIQTVCSEQKAIAGQTSAMIARKLASDLRAQRLNSQTSAMMLQRLSGMPTFIANFPVFMP</sequence>
<evidence type="ECO:0000256" key="8">
    <source>
        <dbReference type="ARBA" id="ARBA00031256"/>
    </source>
</evidence>
<evidence type="ECO:0000256" key="2">
    <source>
        <dbReference type="ARBA" id="ARBA00008782"/>
    </source>
</evidence>